<keyword evidence="3" id="KW-1185">Reference proteome</keyword>
<sequence>MSADIKRLHSKRGNHNRRTETHRTSPWTSPKRRVRLLKLFDYLPNRSPPGRVAARGRAQLKIDKVLTKIHSPAPNFVTAECTPISQAHRLRGGAYSSGEGAAETADRPPAAGLRRSLCAGSLFGERVTAVTEVRARAHAPSAPSR</sequence>
<evidence type="ECO:0000313" key="3">
    <source>
        <dbReference type="Proteomes" id="UP000299102"/>
    </source>
</evidence>
<comment type="caution">
    <text evidence="2">The sequence shown here is derived from an EMBL/GenBank/DDBJ whole genome shotgun (WGS) entry which is preliminary data.</text>
</comment>
<gene>
    <name evidence="2" type="ORF">EVAR_88853_1</name>
</gene>
<proteinExistence type="predicted"/>
<protein>
    <submittedName>
        <fullName evidence="2">Uncharacterized protein</fullName>
    </submittedName>
</protein>
<dbReference type="EMBL" id="BGZK01001082">
    <property type="protein sequence ID" value="GBP70678.1"/>
    <property type="molecule type" value="Genomic_DNA"/>
</dbReference>
<name>A0A4C1Y455_EUMVA</name>
<evidence type="ECO:0000256" key="1">
    <source>
        <dbReference type="SAM" id="MobiDB-lite"/>
    </source>
</evidence>
<organism evidence="2 3">
    <name type="scientific">Eumeta variegata</name>
    <name type="common">Bagworm moth</name>
    <name type="synonym">Eumeta japonica</name>
    <dbReference type="NCBI Taxonomy" id="151549"/>
    <lineage>
        <taxon>Eukaryota</taxon>
        <taxon>Metazoa</taxon>
        <taxon>Ecdysozoa</taxon>
        <taxon>Arthropoda</taxon>
        <taxon>Hexapoda</taxon>
        <taxon>Insecta</taxon>
        <taxon>Pterygota</taxon>
        <taxon>Neoptera</taxon>
        <taxon>Endopterygota</taxon>
        <taxon>Lepidoptera</taxon>
        <taxon>Glossata</taxon>
        <taxon>Ditrysia</taxon>
        <taxon>Tineoidea</taxon>
        <taxon>Psychidae</taxon>
        <taxon>Oiketicinae</taxon>
        <taxon>Eumeta</taxon>
    </lineage>
</organism>
<evidence type="ECO:0000313" key="2">
    <source>
        <dbReference type="EMBL" id="GBP70678.1"/>
    </source>
</evidence>
<accession>A0A4C1Y455</accession>
<dbReference type="AlphaFoldDB" id="A0A4C1Y455"/>
<feature type="region of interest" description="Disordered" evidence="1">
    <location>
        <begin position="1"/>
        <end position="30"/>
    </location>
</feature>
<reference evidence="2 3" key="1">
    <citation type="journal article" date="2019" name="Commun. Biol.">
        <title>The bagworm genome reveals a unique fibroin gene that provides high tensile strength.</title>
        <authorList>
            <person name="Kono N."/>
            <person name="Nakamura H."/>
            <person name="Ohtoshi R."/>
            <person name="Tomita M."/>
            <person name="Numata K."/>
            <person name="Arakawa K."/>
        </authorList>
    </citation>
    <scope>NUCLEOTIDE SEQUENCE [LARGE SCALE GENOMIC DNA]</scope>
</reference>
<dbReference type="Proteomes" id="UP000299102">
    <property type="component" value="Unassembled WGS sequence"/>
</dbReference>